<dbReference type="FunFam" id="3.10.310.10:FF:000003">
    <property type="entry name" value="Proline racemase"/>
    <property type="match status" value="1"/>
</dbReference>
<dbReference type="Pfam" id="PF05544">
    <property type="entry name" value="Pro_racemase"/>
    <property type="match status" value="1"/>
</dbReference>
<dbReference type="SFLD" id="SFLDS00028">
    <property type="entry name" value="Proline_Racemase"/>
    <property type="match status" value="1"/>
</dbReference>
<sequence length="347" mass="38471">MNYTPVIKLNSFESVFHAIDTHTVGEFTRIITSGFPKLEGKTMIERKQYLAKHYDKYRQALMYEPRGHHDMFGALITEPVHEEADFGVIFMDTGEYLNMCGHGTIGTTTALIESGLVPAKEPYTEIVLDAPAGLIRAKAEVKNGKVLNVTLTNVPAFLYKENLSTVIDGKTIRYDIAFGGSFFALTDVEQLGWTVDKESIPKLTDFGMKLRRQINQEVHICHPALDITTLDLVEFYCHTDTPGCNYRNVVIFGDYMSDRSPCGTGTSAKLAALYAKGEIKIGEPFVYESFIGSQFKGVIKEETTVGPFKAIVPQITGSAYITGVSTYVIDPDDPLKYGFKVARGEAL</sequence>
<dbReference type="Proteomes" id="UP000652477">
    <property type="component" value="Unassembled WGS sequence"/>
</dbReference>
<accession>A0A923RPS8</accession>
<dbReference type="RefSeq" id="WP_186875429.1">
    <property type="nucleotide sequence ID" value="NZ_JACOPF010000001.1"/>
</dbReference>
<gene>
    <name evidence="2" type="ORF">H8S37_07895</name>
</gene>
<comment type="similarity">
    <text evidence="1">Belongs to the proline racemase family.</text>
</comment>
<dbReference type="PIRSF" id="PIRSF029792">
    <property type="entry name" value="Pro_racemase"/>
    <property type="match status" value="1"/>
</dbReference>
<dbReference type="SUPFAM" id="SSF54506">
    <property type="entry name" value="Diaminopimelate epimerase-like"/>
    <property type="match status" value="1"/>
</dbReference>
<name>A0A923RPS8_9FIRM</name>
<evidence type="ECO:0000256" key="1">
    <source>
        <dbReference type="ARBA" id="ARBA00007529"/>
    </source>
</evidence>
<dbReference type="EMBL" id="JACOPF010000001">
    <property type="protein sequence ID" value="MBC5688844.1"/>
    <property type="molecule type" value="Genomic_DNA"/>
</dbReference>
<evidence type="ECO:0000313" key="2">
    <source>
        <dbReference type="EMBL" id="MBC5688844.1"/>
    </source>
</evidence>
<reference evidence="2" key="1">
    <citation type="submission" date="2020-08" db="EMBL/GenBank/DDBJ databases">
        <title>Genome public.</title>
        <authorList>
            <person name="Liu C."/>
            <person name="Sun Q."/>
        </authorList>
    </citation>
    <scope>NUCLEOTIDE SEQUENCE</scope>
    <source>
        <strain evidence="2">NSJ-55</strain>
    </source>
</reference>
<dbReference type="AlphaFoldDB" id="A0A923RPS8"/>
<dbReference type="PANTHER" id="PTHR33442">
    <property type="entry name" value="TRANS-3-HYDROXY-L-PROLINE DEHYDRATASE"/>
    <property type="match status" value="1"/>
</dbReference>
<dbReference type="PANTHER" id="PTHR33442:SF5">
    <property type="entry name" value="BIFUNCTIONAL TRANS-3-HYDROXY-L-PROLINE DEHYDRATASE_2-EPIMERASE"/>
    <property type="match status" value="1"/>
</dbReference>
<dbReference type="Gene3D" id="3.10.310.10">
    <property type="entry name" value="Diaminopimelate Epimerase, Chain A, domain 1"/>
    <property type="match status" value="2"/>
</dbReference>
<dbReference type="InterPro" id="IPR008794">
    <property type="entry name" value="Pro_racemase_fam"/>
</dbReference>
<keyword evidence="3" id="KW-1185">Reference proteome</keyword>
<evidence type="ECO:0000313" key="3">
    <source>
        <dbReference type="Proteomes" id="UP000652477"/>
    </source>
</evidence>
<proteinExistence type="inferred from homology"/>
<dbReference type="GO" id="GO:0047580">
    <property type="term" value="F:4-hydroxyproline epimerase activity"/>
    <property type="evidence" value="ECO:0007669"/>
    <property type="project" value="TreeGrafter"/>
</dbReference>
<comment type="caution">
    <text evidence="2">The sequence shown here is derived from an EMBL/GenBank/DDBJ whole genome shotgun (WGS) entry which is preliminary data.</text>
</comment>
<protein>
    <submittedName>
        <fullName evidence="2">Proline racemase family protein</fullName>
    </submittedName>
</protein>
<organism evidence="2 3">
    <name type="scientific">Mediterraneibacter hominis</name>
    <dbReference type="NCBI Taxonomy" id="2763054"/>
    <lineage>
        <taxon>Bacteria</taxon>
        <taxon>Bacillati</taxon>
        <taxon>Bacillota</taxon>
        <taxon>Clostridia</taxon>
        <taxon>Lachnospirales</taxon>
        <taxon>Lachnospiraceae</taxon>
        <taxon>Mediterraneibacter</taxon>
    </lineage>
</organism>